<evidence type="ECO:0000256" key="1">
    <source>
        <dbReference type="ARBA" id="ARBA00022603"/>
    </source>
</evidence>
<dbReference type="FunFam" id="3.40.50.150:FF:000009">
    <property type="entry name" value="23S rRNA (Uracil(1939)-C(5))-methyltransferase RlmD"/>
    <property type="match status" value="1"/>
</dbReference>
<sequence length="384" mass="43073">MEVCKHDEFCGGCIHQGIPYDKQVEMKGREVLRLLEAKGIPADRFLGIEGSPKQYAYRNKMEYTFGDQVKDGEMTLGMHQKGRFMSIVTVDECQLVDPDFNILLKAVLEFCGKQGYGFYHKKTHQGLVRNLIVRKGERTGQLLVNLVTSSQLFFDETAFVECLQSLELNNPLVGILRTINDGLADAVNCDELKVLWGQDYYMEKILGLDFKVSAFSFFQTNIEAVERLYVSALGLIDQLEGKTVYDLFCGTGTITQALALKAKKAIGVELVAEAVEAAKVNAQLNGLTNCEFLAGDVFDVLDHIEEKPDVIVVDPPRVGIQNKALSKIVNYGVKQIVYISCNPKTLAENLQFMELYGYEVKSVKAYDNFPMTKHVECVCLLEKR</sequence>
<feature type="binding site" evidence="4">
    <location>
        <position position="269"/>
    </location>
    <ligand>
        <name>S-adenosyl-L-methionine</name>
        <dbReference type="ChEBI" id="CHEBI:59789"/>
    </ligand>
</feature>
<evidence type="ECO:0000313" key="7">
    <source>
        <dbReference type="Proteomes" id="UP000466848"/>
    </source>
</evidence>
<dbReference type="Gene3D" id="3.40.50.150">
    <property type="entry name" value="Vaccinia Virus protein VP39"/>
    <property type="match status" value="1"/>
</dbReference>
<dbReference type="InterPro" id="IPR029063">
    <property type="entry name" value="SAM-dependent_MTases_sf"/>
</dbReference>
<dbReference type="PANTHER" id="PTHR11061">
    <property type="entry name" value="RNA M5U METHYLTRANSFERASE"/>
    <property type="match status" value="1"/>
</dbReference>
<dbReference type="GO" id="GO:0070475">
    <property type="term" value="P:rRNA base methylation"/>
    <property type="evidence" value="ECO:0007669"/>
    <property type="project" value="TreeGrafter"/>
</dbReference>
<dbReference type="PROSITE" id="PS51687">
    <property type="entry name" value="SAM_MT_RNA_M5U"/>
    <property type="match status" value="1"/>
</dbReference>
<dbReference type="NCBIfam" id="TIGR00479">
    <property type="entry name" value="rumA"/>
    <property type="match status" value="1"/>
</dbReference>
<evidence type="ECO:0000313" key="6">
    <source>
        <dbReference type="EMBL" id="QIB69292.1"/>
    </source>
</evidence>
<dbReference type="RefSeq" id="WP_163066426.1">
    <property type="nucleotide sequence ID" value="NZ_CP048649.1"/>
</dbReference>
<dbReference type="Pfam" id="PF05958">
    <property type="entry name" value="tRNA_U5-meth_tr"/>
    <property type="match status" value="1"/>
</dbReference>
<dbReference type="GO" id="GO:0070041">
    <property type="term" value="F:rRNA (uridine-C5-)-methyltransferase activity"/>
    <property type="evidence" value="ECO:0007669"/>
    <property type="project" value="TreeGrafter"/>
</dbReference>
<dbReference type="AlphaFoldDB" id="A0A858BV69"/>
<dbReference type="Gene3D" id="2.40.50.1070">
    <property type="match status" value="1"/>
</dbReference>
<feature type="binding site" evidence="4">
    <location>
        <position position="248"/>
    </location>
    <ligand>
        <name>S-adenosyl-L-methionine</name>
        <dbReference type="ChEBI" id="CHEBI:59789"/>
    </ligand>
</feature>
<organism evidence="6 7">
    <name type="scientific">Aminipila butyrica</name>
    <dbReference type="NCBI Taxonomy" id="433296"/>
    <lineage>
        <taxon>Bacteria</taxon>
        <taxon>Bacillati</taxon>
        <taxon>Bacillota</taxon>
        <taxon>Clostridia</taxon>
        <taxon>Peptostreptococcales</taxon>
        <taxon>Anaerovoracaceae</taxon>
        <taxon>Aminipila</taxon>
    </lineage>
</organism>
<feature type="binding site" evidence="4">
    <location>
        <position position="314"/>
    </location>
    <ligand>
        <name>S-adenosyl-L-methionine</name>
        <dbReference type="ChEBI" id="CHEBI:59789"/>
    </ligand>
</feature>
<feature type="active site" evidence="5">
    <location>
        <position position="341"/>
    </location>
</feature>
<evidence type="ECO:0000256" key="4">
    <source>
        <dbReference type="PROSITE-ProRule" id="PRU01024"/>
    </source>
</evidence>
<keyword evidence="7" id="KW-1185">Reference proteome</keyword>
<feature type="active site" description="Nucleophile" evidence="4">
    <location>
        <position position="341"/>
    </location>
</feature>
<dbReference type="PROSITE" id="PS01230">
    <property type="entry name" value="TRMA_1"/>
    <property type="match status" value="1"/>
</dbReference>
<dbReference type="CDD" id="cd02440">
    <property type="entry name" value="AdoMet_MTases"/>
    <property type="match status" value="1"/>
</dbReference>
<evidence type="ECO:0000256" key="5">
    <source>
        <dbReference type="PROSITE-ProRule" id="PRU10015"/>
    </source>
</evidence>
<dbReference type="SUPFAM" id="SSF53335">
    <property type="entry name" value="S-adenosyl-L-methionine-dependent methyltransferases"/>
    <property type="match status" value="1"/>
</dbReference>
<dbReference type="InterPro" id="IPR010280">
    <property type="entry name" value="U5_MeTrfase_fam"/>
</dbReference>
<keyword evidence="3 4" id="KW-0949">S-adenosyl-L-methionine</keyword>
<keyword evidence="2 4" id="KW-0808">Transferase</keyword>
<dbReference type="EC" id="2.1.1.190" evidence="6"/>
<comment type="similarity">
    <text evidence="4">Belongs to the class I-like SAM-binding methyltransferase superfamily. RNA M5U methyltransferase family.</text>
</comment>
<dbReference type="EMBL" id="CP048649">
    <property type="protein sequence ID" value="QIB69292.1"/>
    <property type="molecule type" value="Genomic_DNA"/>
</dbReference>
<evidence type="ECO:0000256" key="2">
    <source>
        <dbReference type="ARBA" id="ARBA00022679"/>
    </source>
</evidence>
<dbReference type="KEGG" id="abut:Ami103574_08130"/>
<gene>
    <name evidence="6" type="primary">rlmD</name>
    <name evidence="6" type="ORF">Ami103574_08130</name>
</gene>
<name>A0A858BV69_9FIRM</name>
<keyword evidence="1 4" id="KW-0489">Methyltransferase</keyword>
<dbReference type="Proteomes" id="UP000466848">
    <property type="component" value="Chromosome"/>
</dbReference>
<dbReference type="InterPro" id="IPR030390">
    <property type="entry name" value="MeTrfase_TrmA_AS"/>
</dbReference>
<accession>A0A858BV69</accession>
<proteinExistence type="inferred from homology"/>
<dbReference type="PANTHER" id="PTHR11061:SF30">
    <property type="entry name" value="TRNA (URACIL(54)-C(5))-METHYLTRANSFERASE"/>
    <property type="match status" value="1"/>
</dbReference>
<evidence type="ECO:0000256" key="3">
    <source>
        <dbReference type="ARBA" id="ARBA00022691"/>
    </source>
</evidence>
<protein>
    <submittedName>
        <fullName evidence="6">23S rRNA (Uracil(1939)-C(5))-methyltransferase RlmD</fullName>
        <ecNumber evidence="6">2.1.1.190</ecNumber>
    </submittedName>
</protein>
<feature type="binding site" evidence="4">
    <location>
        <position position="219"/>
    </location>
    <ligand>
        <name>S-adenosyl-L-methionine</name>
        <dbReference type="ChEBI" id="CHEBI:59789"/>
    </ligand>
</feature>
<reference evidence="6 7" key="1">
    <citation type="submission" date="2020-02" db="EMBL/GenBank/DDBJ databases">
        <authorList>
            <person name="Kim Y.B."/>
            <person name="Roh S.W."/>
        </authorList>
    </citation>
    <scope>NUCLEOTIDE SEQUENCE [LARGE SCALE GENOMIC DNA]</scope>
    <source>
        <strain evidence="6 7">DSM 103574</strain>
    </source>
</reference>